<sequence>MAIVSTSTSAFFERSRTNLKDLRAQTETLQSQLSSGNKLSRSSDDPVAASRLRSLSRLESLSNIDKSNSQRANADLTLADATLSDMSDALIRAQELATQAASDSISSDQRASIGRELDSIYSTLMTLANARDSNGHALFGGESSGDAYALDGSGNPVYVGTTTSGTLPLGEGQTVARSLTGPEFLNFSVGGTPTDLLSVVKNLGAALQGAAADPAGAANDGLEALKAGLDSLTTGQTVVGTRLAWIELTADRRTNLSQLRSTEEADIGSTDIASTAASLQEALLVLEASQASFTKLANLSLFNNLS</sequence>
<evidence type="ECO:0000256" key="2">
    <source>
        <dbReference type="ARBA" id="ARBA00004613"/>
    </source>
</evidence>
<dbReference type="STRING" id="1088721.JI59_13160"/>
<reference evidence="6 7" key="1">
    <citation type="journal article" date="2012" name="J. Bacteriol.">
        <title>Genome sequence of benzo(a)pyrene-degrading bacterium Novosphingobium pentaromativorans US6-1.</title>
        <authorList>
            <person name="Luo Y.R."/>
            <person name="Kang S.G."/>
            <person name="Kim S.J."/>
            <person name="Kim M.R."/>
            <person name="Li N."/>
            <person name="Lee J.H."/>
            <person name="Kwon K.K."/>
        </authorList>
    </citation>
    <scope>NUCLEOTIDE SEQUENCE [LARGE SCALE GENOMIC DNA]</scope>
    <source>
        <strain evidence="6 7">US6-1</strain>
    </source>
</reference>
<dbReference type="AlphaFoldDB" id="G6EAJ5"/>
<accession>G6EAJ5</accession>
<dbReference type="Gene3D" id="1.20.1330.10">
    <property type="entry name" value="f41 fragment of flagellin, N-terminal domain"/>
    <property type="match status" value="1"/>
</dbReference>
<evidence type="ECO:0000256" key="1">
    <source>
        <dbReference type="ARBA" id="ARBA00004365"/>
    </source>
</evidence>
<dbReference type="InterPro" id="IPR001029">
    <property type="entry name" value="Flagellin_N"/>
</dbReference>
<dbReference type="Proteomes" id="UP000004030">
    <property type="component" value="Unassembled WGS sequence"/>
</dbReference>
<evidence type="ECO:0000256" key="3">
    <source>
        <dbReference type="ARBA" id="ARBA00005709"/>
    </source>
</evidence>
<dbReference type="GO" id="GO:0009288">
    <property type="term" value="C:bacterial-type flagellum"/>
    <property type="evidence" value="ECO:0007669"/>
    <property type="project" value="UniProtKB-SubCell"/>
</dbReference>
<evidence type="ECO:0000313" key="6">
    <source>
        <dbReference type="EMBL" id="EHJ61632.1"/>
    </source>
</evidence>
<keyword evidence="6" id="KW-0969">Cilium</keyword>
<dbReference type="PANTHER" id="PTHR42792">
    <property type="entry name" value="FLAGELLIN"/>
    <property type="match status" value="1"/>
</dbReference>
<dbReference type="InterPro" id="IPR001492">
    <property type="entry name" value="Flagellin"/>
</dbReference>
<name>G6EAJ5_9SPHN</name>
<keyword evidence="6" id="KW-0282">Flagellum</keyword>
<comment type="subcellular location">
    <subcellularLocation>
        <location evidence="1">Bacterial flagellum</location>
    </subcellularLocation>
    <subcellularLocation>
        <location evidence="2">Secreted</location>
    </subcellularLocation>
</comment>
<evidence type="ECO:0000259" key="5">
    <source>
        <dbReference type="Pfam" id="PF00669"/>
    </source>
</evidence>
<dbReference type="Pfam" id="PF00669">
    <property type="entry name" value="Flagellin_N"/>
    <property type="match status" value="1"/>
</dbReference>
<dbReference type="KEGG" id="npn:JI59_13160"/>
<gene>
    <name evidence="6" type="primary">flgL</name>
    <name evidence="6" type="ORF">NSU_1393</name>
</gene>
<dbReference type="PATRIC" id="fig|1088721.3.peg.1377"/>
<evidence type="ECO:0000256" key="4">
    <source>
        <dbReference type="ARBA" id="ARBA00023143"/>
    </source>
</evidence>
<proteinExistence type="inferred from homology"/>
<dbReference type="eggNOG" id="COG1344">
    <property type="taxonomic scope" value="Bacteria"/>
</dbReference>
<comment type="caution">
    <text evidence="6">The sequence shown here is derived from an EMBL/GenBank/DDBJ whole genome shotgun (WGS) entry which is preliminary data.</text>
</comment>
<keyword evidence="4" id="KW-0975">Bacterial flagellum</keyword>
<feature type="domain" description="Flagellin N-terminal" evidence="5">
    <location>
        <begin position="15"/>
        <end position="142"/>
    </location>
</feature>
<dbReference type="OrthoDB" id="7389561at2"/>
<keyword evidence="7" id="KW-1185">Reference proteome</keyword>
<dbReference type="RefSeq" id="WP_007012308.1">
    <property type="nucleotide sequence ID" value="NZ_AGFM01000017.1"/>
</dbReference>
<comment type="similarity">
    <text evidence="3">Belongs to the bacterial flagellin family.</text>
</comment>
<protein>
    <submittedName>
        <fullName evidence="6">Flagellar hook-associated protein FlgL</fullName>
    </submittedName>
</protein>
<dbReference type="EMBL" id="AGFM01000017">
    <property type="protein sequence ID" value="EHJ61632.1"/>
    <property type="molecule type" value="Genomic_DNA"/>
</dbReference>
<dbReference type="PANTHER" id="PTHR42792:SF1">
    <property type="entry name" value="FLAGELLAR HOOK-ASSOCIATED PROTEIN 3"/>
    <property type="match status" value="1"/>
</dbReference>
<keyword evidence="6" id="KW-0966">Cell projection</keyword>
<organism evidence="6 7">
    <name type="scientific">Novosphingobium pentaromativorans US6-1</name>
    <dbReference type="NCBI Taxonomy" id="1088721"/>
    <lineage>
        <taxon>Bacteria</taxon>
        <taxon>Pseudomonadati</taxon>
        <taxon>Pseudomonadota</taxon>
        <taxon>Alphaproteobacteria</taxon>
        <taxon>Sphingomonadales</taxon>
        <taxon>Sphingomonadaceae</taxon>
        <taxon>Novosphingobium</taxon>
    </lineage>
</organism>
<dbReference type="GO" id="GO:0005198">
    <property type="term" value="F:structural molecule activity"/>
    <property type="evidence" value="ECO:0007669"/>
    <property type="project" value="InterPro"/>
</dbReference>
<evidence type="ECO:0000313" key="7">
    <source>
        <dbReference type="Proteomes" id="UP000004030"/>
    </source>
</evidence>
<dbReference type="GO" id="GO:0005576">
    <property type="term" value="C:extracellular region"/>
    <property type="evidence" value="ECO:0007669"/>
    <property type="project" value="UniProtKB-SubCell"/>
</dbReference>
<dbReference type="SUPFAM" id="SSF64518">
    <property type="entry name" value="Phase 1 flagellin"/>
    <property type="match status" value="1"/>
</dbReference>